<sequence length="199" mass="22190">MAAVLPPVAVPALERLAQLSILNIKQTSTGYYGSSFVVFGQGDEVVLTMKEVVANETFRSPRRPFQFDGMDNTGRKLFAFRRPAESILISDKVELFMDDGLASVIHMAPTFLTPIFNINDGLDNPIMRLKGQMTDVNYFQLQTKEKTGIGAVQRTHPSGENFVLRDNYLISVPVDLAIPFKIAVIVACVYIDFKFHEGK</sequence>
<comment type="caution">
    <text evidence="1">The sequence shown here is derived from an EMBL/GenBank/DDBJ whole genome shotgun (WGS) entry which is preliminary data.</text>
</comment>
<keyword evidence="2" id="KW-1185">Reference proteome</keyword>
<proteinExistence type="predicted"/>
<accession>A0ACC2RBF1</accession>
<organism evidence="1 2">
    <name type="scientific">Mythimna loreyi</name>
    <dbReference type="NCBI Taxonomy" id="667449"/>
    <lineage>
        <taxon>Eukaryota</taxon>
        <taxon>Metazoa</taxon>
        <taxon>Ecdysozoa</taxon>
        <taxon>Arthropoda</taxon>
        <taxon>Hexapoda</taxon>
        <taxon>Insecta</taxon>
        <taxon>Pterygota</taxon>
        <taxon>Neoptera</taxon>
        <taxon>Endopterygota</taxon>
        <taxon>Lepidoptera</taxon>
        <taxon>Glossata</taxon>
        <taxon>Ditrysia</taxon>
        <taxon>Noctuoidea</taxon>
        <taxon>Noctuidae</taxon>
        <taxon>Noctuinae</taxon>
        <taxon>Hadenini</taxon>
        <taxon>Mythimna</taxon>
    </lineage>
</organism>
<dbReference type="Proteomes" id="UP001231649">
    <property type="component" value="Chromosome 2"/>
</dbReference>
<reference evidence="1" key="1">
    <citation type="submission" date="2023-03" db="EMBL/GenBank/DDBJ databases">
        <title>Chromosome-level genomes of two armyworms, Mythimna separata and Mythimna loreyi, provide insights into the biosynthesis and reception of sex pheromones.</title>
        <authorList>
            <person name="Zhao H."/>
        </authorList>
    </citation>
    <scope>NUCLEOTIDE SEQUENCE</scope>
    <source>
        <strain evidence="1">BeijingLab</strain>
    </source>
</reference>
<protein>
    <submittedName>
        <fullName evidence="1">Uncharacterized protein</fullName>
    </submittedName>
</protein>
<evidence type="ECO:0000313" key="2">
    <source>
        <dbReference type="Proteomes" id="UP001231649"/>
    </source>
</evidence>
<gene>
    <name evidence="1" type="ORF">PYW08_007375</name>
</gene>
<evidence type="ECO:0000313" key="1">
    <source>
        <dbReference type="EMBL" id="KAJ8736719.1"/>
    </source>
</evidence>
<dbReference type="EMBL" id="CM056778">
    <property type="protein sequence ID" value="KAJ8736719.1"/>
    <property type="molecule type" value="Genomic_DNA"/>
</dbReference>
<name>A0ACC2RBF1_9NEOP</name>